<proteinExistence type="predicted"/>
<dbReference type="Proteomes" id="UP000028999">
    <property type="component" value="Unassembled WGS sequence"/>
</dbReference>
<dbReference type="Gramene" id="CDY62280">
    <property type="protein sequence ID" value="CDY62280"/>
    <property type="gene ID" value="GSBRNA2T00036132001"/>
</dbReference>
<reference evidence="2" key="2">
    <citation type="submission" date="2014-06" db="EMBL/GenBank/DDBJ databases">
        <authorList>
            <person name="Genoscope - CEA"/>
        </authorList>
    </citation>
    <scope>NUCLEOTIDE SEQUENCE</scope>
</reference>
<evidence type="ECO:0000313" key="1">
    <source>
        <dbReference type="EMBL" id="CAF1774533.1"/>
    </source>
</evidence>
<protein>
    <submittedName>
        <fullName evidence="1">(rape) hypothetical protein</fullName>
    </submittedName>
    <submittedName>
        <fullName evidence="2">BnaCnng39820D protein</fullName>
    </submittedName>
</protein>
<organism evidence="2 3">
    <name type="scientific">Brassica napus</name>
    <name type="common">Rape</name>
    <dbReference type="NCBI Taxonomy" id="3708"/>
    <lineage>
        <taxon>Eukaryota</taxon>
        <taxon>Viridiplantae</taxon>
        <taxon>Streptophyta</taxon>
        <taxon>Embryophyta</taxon>
        <taxon>Tracheophyta</taxon>
        <taxon>Spermatophyta</taxon>
        <taxon>Magnoliopsida</taxon>
        <taxon>eudicotyledons</taxon>
        <taxon>Gunneridae</taxon>
        <taxon>Pentapetalae</taxon>
        <taxon>rosids</taxon>
        <taxon>malvids</taxon>
        <taxon>Brassicales</taxon>
        <taxon>Brassicaceae</taxon>
        <taxon>Brassiceae</taxon>
        <taxon>Brassica</taxon>
    </lineage>
</organism>
<dbReference type="PaxDb" id="3708-A0A078J6V2"/>
<accession>A0A078J6V2</accession>
<evidence type="ECO:0000313" key="3">
    <source>
        <dbReference type="Proteomes" id="UP000028999"/>
    </source>
</evidence>
<dbReference type="EMBL" id="HG994373">
    <property type="protein sequence ID" value="CAF1774533.1"/>
    <property type="molecule type" value="Genomic_DNA"/>
</dbReference>
<reference evidence="1" key="3">
    <citation type="submission" date="2021-01" db="EMBL/GenBank/DDBJ databases">
        <authorList>
            <consortium name="Genoscope - CEA"/>
            <person name="William W."/>
        </authorList>
    </citation>
    <scope>NUCLEOTIDE SEQUENCE</scope>
</reference>
<dbReference type="Proteomes" id="UP001295469">
    <property type="component" value="Chromosome C09"/>
</dbReference>
<name>A0A078J6V2_BRANA</name>
<dbReference type="AlphaFoldDB" id="A0A078J6V2"/>
<keyword evidence="3" id="KW-1185">Reference proteome</keyword>
<sequence length="41" mass="4627">MSNTQLHGRSYNSQNTLASFAHIIERKLLPFSPAHVRPPPL</sequence>
<reference evidence="2 3" key="1">
    <citation type="journal article" date="2014" name="Science">
        <title>Plant genetics. Early allopolyploid evolution in the post-Neolithic Brassica napus oilseed genome.</title>
        <authorList>
            <person name="Chalhoub B."/>
            <person name="Denoeud F."/>
            <person name="Liu S."/>
            <person name="Parkin I.A."/>
            <person name="Tang H."/>
            <person name="Wang X."/>
            <person name="Chiquet J."/>
            <person name="Belcram H."/>
            <person name="Tong C."/>
            <person name="Samans B."/>
            <person name="Correa M."/>
            <person name="Da Silva C."/>
            <person name="Just J."/>
            <person name="Falentin C."/>
            <person name="Koh C.S."/>
            <person name="Le Clainche I."/>
            <person name="Bernard M."/>
            <person name="Bento P."/>
            <person name="Noel B."/>
            <person name="Labadie K."/>
            <person name="Alberti A."/>
            <person name="Charles M."/>
            <person name="Arnaud D."/>
            <person name="Guo H."/>
            <person name="Daviaud C."/>
            <person name="Alamery S."/>
            <person name="Jabbari K."/>
            <person name="Zhao M."/>
            <person name="Edger P.P."/>
            <person name="Chelaifa H."/>
            <person name="Tack D."/>
            <person name="Lassalle G."/>
            <person name="Mestiri I."/>
            <person name="Schnel N."/>
            <person name="Le Paslier M.C."/>
            <person name="Fan G."/>
            <person name="Renault V."/>
            <person name="Bayer P.E."/>
            <person name="Golicz A.A."/>
            <person name="Manoli S."/>
            <person name="Lee T.H."/>
            <person name="Thi V.H."/>
            <person name="Chalabi S."/>
            <person name="Hu Q."/>
            <person name="Fan C."/>
            <person name="Tollenaere R."/>
            <person name="Lu Y."/>
            <person name="Battail C."/>
            <person name="Shen J."/>
            <person name="Sidebottom C.H."/>
            <person name="Wang X."/>
            <person name="Canaguier A."/>
            <person name="Chauveau A."/>
            <person name="Berard A."/>
            <person name="Deniot G."/>
            <person name="Guan M."/>
            <person name="Liu Z."/>
            <person name="Sun F."/>
            <person name="Lim Y.P."/>
            <person name="Lyons E."/>
            <person name="Town C.D."/>
            <person name="Bancroft I."/>
            <person name="Wang X."/>
            <person name="Meng J."/>
            <person name="Ma J."/>
            <person name="Pires J.C."/>
            <person name="King G.J."/>
            <person name="Brunel D."/>
            <person name="Delourme R."/>
            <person name="Renard M."/>
            <person name="Aury J.M."/>
            <person name="Adams K.L."/>
            <person name="Batley J."/>
            <person name="Snowdon R.J."/>
            <person name="Tost J."/>
            <person name="Edwards D."/>
            <person name="Zhou Y."/>
            <person name="Hua W."/>
            <person name="Sharpe A.G."/>
            <person name="Paterson A.H."/>
            <person name="Guan C."/>
            <person name="Wincker P."/>
        </authorList>
    </citation>
    <scope>NUCLEOTIDE SEQUENCE [LARGE SCALE GENOMIC DNA]</scope>
    <source>
        <strain evidence="3">cv. Darmor-bzh</strain>
    </source>
</reference>
<dbReference type="EMBL" id="LK034125">
    <property type="protein sequence ID" value="CDY62280.1"/>
    <property type="molecule type" value="Genomic_DNA"/>
</dbReference>
<gene>
    <name evidence="2" type="primary">BnaCnng39820D</name>
    <name evidence="1" type="ORF">DARMORV10_C09P54470.1</name>
    <name evidence="2" type="ORF">GSBRNA2T00036132001</name>
</gene>
<evidence type="ECO:0000313" key="2">
    <source>
        <dbReference type="EMBL" id="CDY62280.1"/>
    </source>
</evidence>